<reference evidence="2 3" key="1">
    <citation type="submission" date="2017-01" db="EMBL/GenBank/DDBJ databases">
        <authorList>
            <person name="Mah S.A."/>
            <person name="Swanson W.J."/>
            <person name="Moy G.W."/>
            <person name="Vacquier V.D."/>
        </authorList>
    </citation>
    <scope>NUCLEOTIDE SEQUENCE [LARGE SCALE GENOMIC DNA]</scope>
    <source>
        <strain evidence="2 3">DSM 45758</strain>
    </source>
</reference>
<name>A0A1N6QXQ8_9ACTN</name>
<feature type="compositionally biased region" description="Low complexity" evidence="1">
    <location>
        <begin position="10"/>
        <end position="22"/>
    </location>
</feature>
<accession>A0A1N6QXQ8</accession>
<feature type="compositionally biased region" description="Basic and acidic residues" evidence="1">
    <location>
        <begin position="30"/>
        <end position="50"/>
    </location>
</feature>
<dbReference type="Proteomes" id="UP000186004">
    <property type="component" value="Unassembled WGS sequence"/>
</dbReference>
<evidence type="ECO:0000313" key="3">
    <source>
        <dbReference type="Proteomes" id="UP000186004"/>
    </source>
</evidence>
<gene>
    <name evidence="2" type="ORF">SAMN05444858_101522</name>
</gene>
<feature type="compositionally biased region" description="Basic residues" evidence="1">
    <location>
        <begin position="108"/>
        <end position="123"/>
    </location>
</feature>
<feature type="compositionally biased region" description="Basic and acidic residues" evidence="1">
    <location>
        <begin position="78"/>
        <end position="90"/>
    </location>
</feature>
<protein>
    <submittedName>
        <fullName evidence="2">Uncharacterized protein</fullName>
    </submittedName>
</protein>
<dbReference type="EMBL" id="FTNF01000001">
    <property type="protein sequence ID" value="SIQ21394.1"/>
    <property type="molecule type" value="Genomic_DNA"/>
</dbReference>
<feature type="region of interest" description="Disordered" evidence="1">
    <location>
        <begin position="1"/>
        <end position="148"/>
    </location>
</feature>
<evidence type="ECO:0000256" key="1">
    <source>
        <dbReference type="SAM" id="MobiDB-lite"/>
    </source>
</evidence>
<dbReference type="STRING" id="1198245.SAMN05444858_101522"/>
<dbReference type="AlphaFoldDB" id="A0A1N6QXQ8"/>
<keyword evidence="3" id="KW-1185">Reference proteome</keyword>
<evidence type="ECO:0000313" key="2">
    <source>
        <dbReference type="EMBL" id="SIQ21394.1"/>
    </source>
</evidence>
<sequence length="241" mass="26131">MRPEARIRVGRPAGRGRVACRAARSRVRPGARDRAGRPEGRTPAEGRGDRASPQSVARRPGSQVPGRARPAPAAPAEPRPEADPPAERRQRGWARRSSPRRPSTVGSRGRRGRCTSRVARSRSHLNDDTPGEPVVAAQGRTRRRGRDGARVVAVRLAGGTGGRHEAAGGGRGPTSRRRRVRRGLRHAGKCYRLPRASCSRSMASNRALKLPFPKPSEPCRSISSKKTVGRSCTGLVKIWSR</sequence>
<organism evidence="2 3">
    <name type="scientific">Micromonospora avicenniae</name>
    <dbReference type="NCBI Taxonomy" id="1198245"/>
    <lineage>
        <taxon>Bacteria</taxon>
        <taxon>Bacillati</taxon>
        <taxon>Actinomycetota</taxon>
        <taxon>Actinomycetes</taxon>
        <taxon>Micromonosporales</taxon>
        <taxon>Micromonosporaceae</taxon>
        <taxon>Micromonospora</taxon>
    </lineage>
</organism>
<proteinExistence type="predicted"/>